<proteinExistence type="predicted"/>
<evidence type="ECO:0000313" key="2">
    <source>
        <dbReference type="EMBL" id="MBC3920828.1"/>
    </source>
</evidence>
<dbReference type="InterPro" id="IPR009707">
    <property type="entry name" value="GlpM/YdgC"/>
</dbReference>
<sequence>MIALLLKCLLGALAVLLIALASKSRYFVLAGLVPLFPTFALIAHFVVGTTRPATALQTTALFGLWSLFPYAVYLFAVYWLSTRTSIVITLGAATGLWACAAAIMLTVWFRCYPTAG</sequence>
<name>A0ABR6ZYV9_9BURK</name>
<organism evidence="2 3">
    <name type="scientific">Undibacterium hunanense</name>
    <dbReference type="NCBI Taxonomy" id="2762292"/>
    <lineage>
        <taxon>Bacteria</taxon>
        <taxon>Pseudomonadati</taxon>
        <taxon>Pseudomonadota</taxon>
        <taxon>Betaproteobacteria</taxon>
        <taxon>Burkholderiales</taxon>
        <taxon>Oxalobacteraceae</taxon>
        <taxon>Undibacterium</taxon>
    </lineage>
</organism>
<dbReference type="Pfam" id="PF06942">
    <property type="entry name" value="GlpM"/>
    <property type="match status" value="1"/>
</dbReference>
<gene>
    <name evidence="2" type="ORF">H8L32_25410</name>
</gene>
<accession>A0ABR6ZYV9</accession>
<evidence type="ECO:0000256" key="1">
    <source>
        <dbReference type="SAM" id="Phobius"/>
    </source>
</evidence>
<dbReference type="Proteomes" id="UP000650424">
    <property type="component" value="Unassembled WGS sequence"/>
</dbReference>
<keyword evidence="3" id="KW-1185">Reference proteome</keyword>
<dbReference type="EMBL" id="JACOGF010000020">
    <property type="protein sequence ID" value="MBC3920828.1"/>
    <property type="molecule type" value="Genomic_DNA"/>
</dbReference>
<evidence type="ECO:0000313" key="3">
    <source>
        <dbReference type="Proteomes" id="UP000650424"/>
    </source>
</evidence>
<keyword evidence="1" id="KW-1133">Transmembrane helix</keyword>
<reference evidence="2 3" key="1">
    <citation type="submission" date="2020-08" db="EMBL/GenBank/DDBJ databases">
        <title>Novel species isolated from subtropical streams in China.</title>
        <authorList>
            <person name="Lu H."/>
        </authorList>
    </citation>
    <scope>NUCLEOTIDE SEQUENCE [LARGE SCALE GENOMIC DNA]</scope>
    <source>
        <strain evidence="2 3">CY18W</strain>
    </source>
</reference>
<keyword evidence="1" id="KW-0472">Membrane</keyword>
<dbReference type="RefSeq" id="WP_186950667.1">
    <property type="nucleotide sequence ID" value="NZ_JACOGF010000020.1"/>
</dbReference>
<feature type="transmembrane region" description="Helical" evidence="1">
    <location>
        <begin position="60"/>
        <end position="80"/>
    </location>
</feature>
<feature type="transmembrane region" description="Helical" evidence="1">
    <location>
        <begin position="86"/>
        <end position="109"/>
    </location>
</feature>
<keyword evidence="1" id="KW-0812">Transmembrane</keyword>
<protein>
    <submittedName>
        <fullName evidence="2">GlpM family protein</fullName>
    </submittedName>
</protein>
<comment type="caution">
    <text evidence="2">The sequence shown here is derived from an EMBL/GenBank/DDBJ whole genome shotgun (WGS) entry which is preliminary data.</text>
</comment>
<feature type="transmembrane region" description="Helical" evidence="1">
    <location>
        <begin position="31"/>
        <end position="48"/>
    </location>
</feature>